<dbReference type="AlphaFoldDB" id="W6QLQ9"/>
<name>W6QLQ9_PENRF</name>
<evidence type="ECO:0000313" key="3">
    <source>
        <dbReference type="Proteomes" id="UP000030686"/>
    </source>
</evidence>
<accession>W6QLQ9</accession>
<dbReference type="STRING" id="1365484.W6QLQ9"/>
<protein>
    <submittedName>
        <fullName evidence="2">Uncharacterized protein</fullName>
    </submittedName>
</protein>
<dbReference type="Proteomes" id="UP000030686">
    <property type="component" value="Unassembled WGS sequence"/>
</dbReference>
<reference evidence="2" key="1">
    <citation type="journal article" date="2014" name="Nat. Commun.">
        <title>Multiple recent horizontal transfers of a large genomic region in cheese making fungi.</title>
        <authorList>
            <person name="Cheeseman K."/>
            <person name="Ropars J."/>
            <person name="Renault P."/>
            <person name="Dupont J."/>
            <person name="Gouzy J."/>
            <person name="Branca A."/>
            <person name="Abraham A.L."/>
            <person name="Ceppi M."/>
            <person name="Conseiller E."/>
            <person name="Debuchy R."/>
            <person name="Malagnac F."/>
            <person name="Goarin A."/>
            <person name="Silar P."/>
            <person name="Lacoste S."/>
            <person name="Sallet E."/>
            <person name="Bensimon A."/>
            <person name="Giraud T."/>
            <person name="Brygoo Y."/>
        </authorList>
    </citation>
    <scope>NUCLEOTIDE SEQUENCE [LARGE SCALE GENOMIC DNA]</scope>
    <source>
        <strain evidence="2">FM164</strain>
    </source>
</reference>
<sequence length="413" mass="47348">MRSASRWSFRHLLGFRLLTLPEKPFLEGFKTDHKNHCPVCNTERQSSQNVDHYWTKLLTSDCPIDFRKSTDSELLRLPGGFFWVQLARVTRSQVFIEPRVYPQRERRPLKADGFVNSTSAIPGSSPSMKLSSSEFEVDLDDLDEDEHDARRSKPEEVTVHFLMSFLQFALNLCLLQDEGDHEVRPRVERLKATIHIAGHDISAEDDGGICSMYRDTDGWRMIKPYLALIEAKRAFKYLDFDERTGKPKPVVSNETLAQYLAEAVISWRANRGELGQEYASIYSVFLLAATNTFLRVIHFKFGSHYGEYIDATRKGTQKILVDDENKDTFVYMNSTEWFNLQTSGGRKSALCHILAIIRWHDGDYPIRLPVTHDSSVPEVDSDFETDYNGPEVDYSDEVISGDDGDLPMEDHSD</sequence>
<organism evidence="2 3">
    <name type="scientific">Penicillium roqueforti (strain FM164)</name>
    <dbReference type="NCBI Taxonomy" id="1365484"/>
    <lineage>
        <taxon>Eukaryota</taxon>
        <taxon>Fungi</taxon>
        <taxon>Dikarya</taxon>
        <taxon>Ascomycota</taxon>
        <taxon>Pezizomycotina</taxon>
        <taxon>Eurotiomycetes</taxon>
        <taxon>Eurotiomycetidae</taxon>
        <taxon>Eurotiales</taxon>
        <taxon>Aspergillaceae</taxon>
        <taxon>Penicillium</taxon>
    </lineage>
</organism>
<gene>
    <name evidence="2" type="ORF">PROQFM164_S05g000754</name>
</gene>
<evidence type="ECO:0000256" key="1">
    <source>
        <dbReference type="SAM" id="MobiDB-lite"/>
    </source>
</evidence>
<dbReference type="EMBL" id="HG792019">
    <property type="protein sequence ID" value="CDM36921.1"/>
    <property type="molecule type" value="Genomic_DNA"/>
</dbReference>
<dbReference type="OMA" id="GREIAMC"/>
<proteinExistence type="predicted"/>
<feature type="compositionally biased region" description="Acidic residues" evidence="1">
    <location>
        <begin position="393"/>
        <end position="407"/>
    </location>
</feature>
<feature type="region of interest" description="Disordered" evidence="1">
    <location>
        <begin position="377"/>
        <end position="413"/>
    </location>
</feature>
<keyword evidence="3" id="KW-1185">Reference proteome</keyword>
<evidence type="ECO:0000313" key="2">
    <source>
        <dbReference type="EMBL" id="CDM36921.1"/>
    </source>
</evidence>
<dbReference type="OrthoDB" id="4646997at2759"/>